<evidence type="ECO:0000256" key="3">
    <source>
        <dbReference type="ARBA" id="ARBA00022771"/>
    </source>
</evidence>
<keyword evidence="4" id="KW-0862">Zinc</keyword>
<evidence type="ECO:0000259" key="7">
    <source>
        <dbReference type="PROSITE" id="PS51039"/>
    </source>
</evidence>
<comment type="function">
    <text evidence="1">May be involved in environmental stress response.</text>
</comment>
<evidence type="ECO:0000313" key="8">
    <source>
        <dbReference type="EMBL" id="GAA0143646.1"/>
    </source>
</evidence>
<protein>
    <recommendedName>
        <fullName evidence="7">AN1-type domain-containing protein</fullName>
    </recommendedName>
</protein>
<gene>
    <name evidence="8" type="ORF">LIER_04283</name>
</gene>
<organism evidence="8 9">
    <name type="scientific">Lithospermum erythrorhizon</name>
    <name type="common">Purple gromwell</name>
    <name type="synonym">Lithospermum officinale var. erythrorhizon</name>
    <dbReference type="NCBI Taxonomy" id="34254"/>
    <lineage>
        <taxon>Eukaryota</taxon>
        <taxon>Viridiplantae</taxon>
        <taxon>Streptophyta</taxon>
        <taxon>Embryophyta</taxon>
        <taxon>Tracheophyta</taxon>
        <taxon>Spermatophyta</taxon>
        <taxon>Magnoliopsida</taxon>
        <taxon>eudicotyledons</taxon>
        <taxon>Gunneridae</taxon>
        <taxon>Pentapetalae</taxon>
        <taxon>asterids</taxon>
        <taxon>lamiids</taxon>
        <taxon>Boraginales</taxon>
        <taxon>Boraginaceae</taxon>
        <taxon>Boraginoideae</taxon>
        <taxon>Lithospermeae</taxon>
        <taxon>Lithospermum</taxon>
    </lineage>
</organism>
<proteinExistence type="predicted"/>
<dbReference type="FunFam" id="4.10.1110.10:FF:000001">
    <property type="entry name" value="Zinc finger AN1-type containing 6"/>
    <property type="match status" value="1"/>
</dbReference>
<sequence length="140" mass="15493">MAPRTEKEETEFNIVHESITPCINNCTLTINPTTATSSSPATSAPPPPSSPSPRLSEPSSICPRLSAEAVVVVVKREVNRCWGCRRKVGLSGFRCRCGELFCSIHRYSDRHDCTYDYKSAGREAIERENPLVKAAKIVRI</sequence>
<reference evidence="8 9" key="1">
    <citation type="submission" date="2024-01" db="EMBL/GenBank/DDBJ databases">
        <title>The complete chloroplast genome sequence of Lithospermum erythrorhizon: insights into the phylogenetic relationship among Boraginaceae species and the maternal lineages of purple gromwells.</title>
        <authorList>
            <person name="Okada T."/>
            <person name="Watanabe K."/>
        </authorList>
    </citation>
    <scope>NUCLEOTIDE SEQUENCE [LARGE SCALE GENOMIC DNA]</scope>
</reference>
<dbReference type="Gene3D" id="4.10.1110.10">
    <property type="entry name" value="AN1-like Zinc finger"/>
    <property type="match status" value="1"/>
</dbReference>
<dbReference type="GO" id="GO:0016567">
    <property type="term" value="P:protein ubiquitination"/>
    <property type="evidence" value="ECO:0007669"/>
    <property type="project" value="TreeGrafter"/>
</dbReference>
<dbReference type="InterPro" id="IPR050652">
    <property type="entry name" value="AN1_A20_ZnFinger"/>
</dbReference>
<dbReference type="Proteomes" id="UP001454036">
    <property type="component" value="Unassembled WGS sequence"/>
</dbReference>
<dbReference type="PANTHER" id="PTHR10634">
    <property type="entry name" value="AN1-TYPE ZINC FINGER PROTEIN"/>
    <property type="match status" value="1"/>
</dbReference>
<keyword evidence="9" id="KW-1185">Reference proteome</keyword>
<dbReference type="GO" id="GO:0008270">
    <property type="term" value="F:zinc ion binding"/>
    <property type="evidence" value="ECO:0007669"/>
    <property type="project" value="UniProtKB-KW"/>
</dbReference>
<dbReference type="InterPro" id="IPR035896">
    <property type="entry name" value="AN1-like_Znf"/>
</dbReference>
<dbReference type="PANTHER" id="PTHR10634:SF22">
    <property type="entry name" value="ZINC FINGER A20 AND AN1 DOMAIN-CONTAINING STRESS-ASSOCIATED PROTEIN 5"/>
    <property type="match status" value="1"/>
</dbReference>
<dbReference type="GO" id="GO:0004842">
    <property type="term" value="F:ubiquitin-protein transferase activity"/>
    <property type="evidence" value="ECO:0007669"/>
    <property type="project" value="TreeGrafter"/>
</dbReference>
<dbReference type="PROSITE" id="PS51039">
    <property type="entry name" value="ZF_AN1"/>
    <property type="match status" value="1"/>
</dbReference>
<evidence type="ECO:0000256" key="5">
    <source>
        <dbReference type="PROSITE-ProRule" id="PRU00449"/>
    </source>
</evidence>
<keyword evidence="2" id="KW-0479">Metal-binding</keyword>
<feature type="region of interest" description="Disordered" evidence="6">
    <location>
        <begin position="33"/>
        <end position="60"/>
    </location>
</feature>
<evidence type="ECO:0000256" key="1">
    <source>
        <dbReference type="ARBA" id="ARBA00003732"/>
    </source>
</evidence>
<evidence type="ECO:0000256" key="4">
    <source>
        <dbReference type="ARBA" id="ARBA00022833"/>
    </source>
</evidence>
<dbReference type="AlphaFoldDB" id="A0AAV3NYY5"/>
<dbReference type="InterPro" id="IPR000058">
    <property type="entry name" value="Znf_AN1"/>
</dbReference>
<keyword evidence="3 5" id="KW-0863">Zinc-finger</keyword>
<accession>A0AAV3NYY5</accession>
<dbReference type="EMBL" id="BAABME010000541">
    <property type="protein sequence ID" value="GAA0143646.1"/>
    <property type="molecule type" value="Genomic_DNA"/>
</dbReference>
<name>A0AAV3NYY5_LITER</name>
<dbReference type="SMART" id="SM00154">
    <property type="entry name" value="ZnF_AN1"/>
    <property type="match status" value="1"/>
</dbReference>
<evidence type="ECO:0000256" key="6">
    <source>
        <dbReference type="SAM" id="MobiDB-lite"/>
    </source>
</evidence>
<feature type="compositionally biased region" description="Low complexity" evidence="6">
    <location>
        <begin position="33"/>
        <end position="42"/>
    </location>
</feature>
<evidence type="ECO:0000313" key="9">
    <source>
        <dbReference type="Proteomes" id="UP001454036"/>
    </source>
</evidence>
<dbReference type="SUPFAM" id="SSF118310">
    <property type="entry name" value="AN1-like Zinc finger"/>
    <property type="match status" value="1"/>
</dbReference>
<feature type="domain" description="AN1-type" evidence="7">
    <location>
        <begin position="75"/>
        <end position="121"/>
    </location>
</feature>
<dbReference type="Pfam" id="PF01428">
    <property type="entry name" value="zf-AN1"/>
    <property type="match status" value="1"/>
</dbReference>
<evidence type="ECO:0000256" key="2">
    <source>
        <dbReference type="ARBA" id="ARBA00022723"/>
    </source>
</evidence>
<comment type="caution">
    <text evidence="8">The sequence shown here is derived from an EMBL/GenBank/DDBJ whole genome shotgun (WGS) entry which is preliminary data.</text>
</comment>